<keyword evidence="2" id="KW-1185">Reference proteome</keyword>
<accession>A0ABQ4YJU7</accession>
<comment type="caution">
    <text evidence="1">The sequence shown here is derived from an EMBL/GenBank/DDBJ whole genome shotgun (WGS) entry which is preliminary data.</text>
</comment>
<organism evidence="1 2">
    <name type="scientific">Tanacetum coccineum</name>
    <dbReference type="NCBI Taxonomy" id="301880"/>
    <lineage>
        <taxon>Eukaryota</taxon>
        <taxon>Viridiplantae</taxon>
        <taxon>Streptophyta</taxon>
        <taxon>Embryophyta</taxon>
        <taxon>Tracheophyta</taxon>
        <taxon>Spermatophyta</taxon>
        <taxon>Magnoliopsida</taxon>
        <taxon>eudicotyledons</taxon>
        <taxon>Gunneridae</taxon>
        <taxon>Pentapetalae</taxon>
        <taxon>asterids</taxon>
        <taxon>campanulids</taxon>
        <taxon>Asterales</taxon>
        <taxon>Asteraceae</taxon>
        <taxon>Asteroideae</taxon>
        <taxon>Anthemideae</taxon>
        <taxon>Anthemidinae</taxon>
        <taxon>Tanacetum</taxon>
    </lineage>
</organism>
<reference evidence="1" key="1">
    <citation type="journal article" date="2022" name="Int. J. Mol. Sci.">
        <title>Draft Genome of Tanacetum Coccineum: Genomic Comparison of Closely Related Tanacetum-Family Plants.</title>
        <authorList>
            <person name="Yamashiro T."/>
            <person name="Shiraishi A."/>
            <person name="Nakayama K."/>
            <person name="Satake H."/>
        </authorList>
    </citation>
    <scope>NUCLEOTIDE SEQUENCE</scope>
</reference>
<evidence type="ECO:0000313" key="1">
    <source>
        <dbReference type="EMBL" id="GJS77288.1"/>
    </source>
</evidence>
<sequence>MIASGSSNAIARHKVDELAEFSGETQVPKYMKFFILQQIAKGIHFLNFLYDESQNARNVIAHLNGMISEFEAMDDQMEAYDSLWCLRESIKSENNKLLGLNAQIMKAQLADAQL</sequence>
<dbReference type="Proteomes" id="UP001151760">
    <property type="component" value="Unassembled WGS sequence"/>
</dbReference>
<gene>
    <name evidence="1" type="ORF">Tco_0727169</name>
</gene>
<reference evidence="1" key="2">
    <citation type="submission" date="2022-01" db="EMBL/GenBank/DDBJ databases">
        <authorList>
            <person name="Yamashiro T."/>
            <person name="Shiraishi A."/>
            <person name="Satake H."/>
            <person name="Nakayama K."/>
        </authorList>
    </citation>
    <scope>NUCLEOTIDE SEQUENCE</scope>
</reference>
<dbReference type="EMBL" id="BQNB010010436">
    <property type="protein sequence ID" value="GJS77288.1"/>
    <property type="molecule type" value="Genomic_DNA"/>
</dbReference>
<evidence type="ECO:0000313" key="2">
    <source>
        <dbReference type="Proteomes" id="UP001151760"/>
    </source>
</evidence>
<name>A0ABQ4YJU7_9ASTR</name>
<protein>
    <submittedName>
        <fullName evidence="1">Uncharacterized protein</fullName>
    </submittedName>
</protein>
<proteinExistence type="predicted"/>